<feature type="compositionally biased region" description="Basic and acidic residues" evidence="1">
    <location>
        <begin position="56"/>
        <end position="70"/>
    </location>
</feature>
<reference evidence="3" key="1">
    <citation type="submission" date="2020-03" db="EMBL/GenBank/DDBJ databases">
        <title>Complete genome sequence of sulfur-oxidizing bacterium skT11.</title>
        <authorList>
            <person name="Kanda M."/>
            <person name="Kojima H."/>
            <person name="Fukui M."/>
        </authorList>
    </citation>
    <scope>NUCLEOTIDE SEQUENCE [LARGE SCALE GENOMIC DNA]</scope>
    <source>
        <strain evidence="3">skT11</strain>
    </source>
</reference>
<evidence type="ECO:0000256" key="1">
    <source>
        <dbReference type="SAM" id="MobiDB-lite"/>
    </source>
</evidence>
<evidence type="ECO:0000313" key="2">
    <source>
        <dbReference type="EMBL" id="BCB25901.1"/>
    </source>
</evidence>
<feature type="region of interest" description="Disordered" evidence="1">
    <location>
        <begin position="31"/>
        <end position="70"/>
    </location>
</feature>
<keyword evidence="3" id="KW-1185">Reference proteome</keyword>
<organism evidence="2 3">
    <name type="scientific">Sulfurimicrobium lacus</name>
    <dbReference type="NCBI Taxonomy" id="2715678"/>
    <lineage>
        <taxon>Bacteria</taxon>
        <taxon>Pseudomonadati</taxon>
        <taxon>Pseudomonadota</taxon>
        <taxon>Betaproteobacteria</taxon>
        <taxon>Nitrosomonadales</taxon>
        <taxon>Sulfuricellaceae</taxon>
        <taxon>Sulfurimicrobium</taxon>
    </lineage>
</organism>
<dbReference type="EMBL" id="AP022853">
    <property type="protein sequence ID" value="BCB25901.1"/>
    <property type="molecule type" value="Genomic_DNA"/>
</dbReference>
<accession>A0A6F8V9T7</accession>
<dbReference type="Proteomes" id="UP000502260">
    <property type="component" value="Chromosome"/>
</dbReference>
<protein>
    <submittedName>
        <fullName evidence="2">Uncharacterized protein</fullName>
    </submittedName>
</protein>
<name>A0A6F8V9T7_9PROT</name>
<evidence type="ECO:0000313" key="3">
    <source>
        <dbReference type="Proteomes" id="UP000502260"/>
    </source>
</evidence>
<dbReference type="AlphaFoldDB" id="A0A6F8V9T7"/>
<gene>
    <name evidence="2" type="ORF">SKTS_07870</name>
</gene>
<proteinExistence type="predicted"/>
<dbReference type="KEGG" id="slac:SKTS_07870"/>
<sequence length="70" mass="8423">MRYAQNNSLEVAMNSRITLPTYEVEFIPLERRLREDRRKQSGGSYSGPERRHHRIRRDDQRAADRPRQQA</sequence>